<dbReference type="InterPro" id="IPR027443">
    <property type="entry name" value="IPNS-like_sf"/>
</dbReference>
<keyword evidence="1" id="KW-0479">Metal-binding</keyword>
<dbReference type="Pfam" id="PF14226">
    <property type="entry name" value="DIOX_N"/>
    <property type="match status" value="1"/>
</dbReference>
<dbReference type="GO" id="GO:0046872">
    <property type="term" value="F:metal ion binding"/>
    <property type="evidence" value="ECO:0007669"/>
    <property type="project" value="UniProtKB-KW"/>
</dbReference>
<evidence type="ECO:0000313" key="4">
    <source>
        <dbReference type="WBParaSite" id="nRc.2.0.1.t44514-RA"/>
    </source>
</evidence>
<dbReference type="AlphaFoldDB" id="A0A915L422"/>
<proteinExistence type="inferred from homology"/>
<organism evidence="3 4">
    <name type="scientific">Romanomermis culicivorax</name>
    <name type="common">Nematode worm</name>
    <dbReference type="NCBI Taxonomy" id="13658"/>
    <lineage>
        <taxon>Eukaryota</taxon>
        <taxon>Metazoa</taxon>
        <taxon>Ecdysozoa</taxon>
        <taxon>Nematoda</taxon>
        <taxon>Enoplea</taxon>
        <taxon>Dorylaimia</taxon>
        <taxon>Mermithida</taxon>
        <taxon>Mermithoidea</taxon>
        <taxon>Mermithidae</taxon>
        <taxon>Romanomermis</taxon>
    </lineage>
</organism>
<keyword evidence="1" id="KW-0560">Oxidoreductase</keyword>
<dbReference type="GO" id="GO:0016491">
    <property type="term" value="F:oxidoreductase activity"/>
    <property type="evidence" value="ECO:0007669"/>
    <property type="project" value="UniProtKB-KW"/>
</dbReference>
<name>A0A915L422_ROMCU</name>
<reference evidence="4" key="1">
    <citation type="submission" date="2022-11" db="UniProtKB">
        <authorList>
            <consortium name="WormBaseParasite"/>
        </authorList>
    </citation>
    <scope>IDENTIFICATION</scope>
</reference>
<dbReference type="InterPro" id="IPR050231">
    <property type="entry name" value="Iron_ascorbate_oxido_reductase"/>
</dbReference>
<feature type="domain" description="Fe2OG dioxygenase" evidence="2">
    <location>
        <begin position="306"/>
        <end position="415"/>
    </location>
</feature>
<keyword evidence="3" id="KW-1185">Reference proteome</keyword>
<comment type="similarity">
    <text evidence="1">Belongs to the iron/ascorbate-dependent oxidoreductase family.</text>
</comment>
<dbReference type="InterPro" id="IPR026992">
    <property type="entry name" value="DIOX_N"/>
</dbReference>
<dbReference type="PROSITE" id="PS51471">
    <property type="entry name" value="FE2OG_OXY"/>
    <property type="match status" value="1"/>
</dbReference>
<dbReference type="Proteomes" id="UP000887565">
    <property type="component" value="Unplaced"/>
</dbReference>
<evidence type="ECO:0000259" key="2">
    <source>
        <dbReference type="PROSITE" id="PS51471"/>
    </source>
</evidence>
<dbReference type="Gene3D" id="2.60.120.330">
    <property type="entry name" value="B-lactam Antibiotic, Isopenicillin N Synthase, Chain"/>
    <property type="match status" value="1"/>
</dbReference>
<keyword evidence="1" id="KW-0408">Iron</keyword>
<evidence type="ECO:0000256" key="1">
    <source>
        <dbReference type="RuleBase" id="RU003682"/>
    </source>
</evidence>
<dbReference type="WBParaSite" id="nRc.2.0.1.t44514-RA">
    <property type="protein sequence ID" value="nRc.2.0.1.t44514-RA"/>
    <property type="gene ID" value="nRc.2.0.1.g44514"/>
</dbReference>
<accession>A0A915L422</accession>
<sequence length="454" mass="52458">MPAGSRSHAMSTLRDRKNNQALFLDLYSLKSLLVFQRLSIAKCKLFRLNFRPIWATHNTDPDKNFTSINTTVGNEYNFIFVTMKMQSSCPIISFKLYLDDQCIDEKWVENLTQQVTDALDNFGAFYIVDHNIDRKLCGKIFENFKQFFDLPPEEKRLYQLSNKSVPVYRTYQSTEPSSTPNNDHKRRRNAISHYYPLSRSYRGYEPFEASNANAFMNKFGYPNDAVERFRFGPPEMLYDNFFDNVGSQAVDDEYMLGWAPNLYHNCFKENFQIFYKEMSKLTFKVMQILSMAMGQQADYLPKLCAKSAHVGNVAHYPSGFRKSNEQQRMAAHTDLSVVTVIMPDDTKDALKVKTVNGQWVSANSPAPHSVIVLLGECMPYLSNGHWSGTLHYVSFPNDSTMKAKDRLSTQFFALLPENTVMRPAPKFLDENGRSSQELLTYKQLSKRRMKYLLS</sequence>
<dbReference type="InterPro" id="IPR005123">
    <property type="entry name" value="Oxoglu/Fe-dep_dioxygenase_dom"/>
</dbReference>
<evidence type="ECO:0000313" key="3">
    <source>
        <dbReference type="Proteomes" id="UP000887565"/>
    </source>
</evidence>
<dbReference type="PANTHER" id="PTHR47990">
    <property type="entry name" value="2-OXOGLUTARATE (2OG) AND FE(II)-DEPENDENT OXYGENASE SUPERFAMILY PROTEIN-RELATED"/>
    <property type="match status" value="1"/>
</dbReference>
<dbReference type="InterPro" id="IPR044861">
    <property type="entry name" value="IPNS-like_FE2OG_OXY"/>
</dbReference>
<protein>
    <submittedName>
        <fullName evidence="4">Fe2OG dioxygenase domain-containing protein</fullName>
    </submittedName>
</protein>
<dbReference type="Pfam" id="PF03171">
    <property type="entry name" value="2OG-FeII_Oxy"/>
    <property type="match status" value="1"/>
</dbReference>
<dbReference type="SUPFAM" id="SSF51197">
    <property type="entry name" value="Clavaminate synthase-like"/>
    <property type="match status" value="1"/>
</dbReference>